<feature type="signal peptide" evidence="2">
    <location>
        <begin position="1"/>
        <end position="23"/>
    </location>
</feature>
<organism evidence="3">
    <name type="scientific">Setaria italica</name>
    <name type="common">Foxtail millet</name>
    <name type="synonym">Panicum italicum</name>
    <dbReference type="NCBI Taxonomy" id="4555"/>
    <lineage>
        <taxon>Eukaryota</taxon>
        <taxon>Viridiplantae</taxon>
        <taxon>Streptophyta</taxon>
        <taxon>Embryophyta</taxon>
        <taxon>Tracheophyta</taxon>
        <taxon>Spermatophyta</taxon>
        <taxon>Magnoliopsida</taxon>
        <taxon>Liliopsida</taxon>
        <taxon>Poales</taxon>
        <taxon>Poaceae</taxon>
        <taxon>PACMAD clade</taxon>
        <taxon>Panicoideae</taxon>
        <taxon>Panicodae</taxon>
        <taxon>Paniceae</taxon>
        <taxon>Cenchrinae</taxon>
        <taxon>Setaria</taxon>
    </lineage>
</organism>
<evidence type="ECO:0008006" key="4">
    <source>
        <dbReference type="Google" id="ProtNLM"/>
    </source>
</evidence>
<feature type="chain" id="PRO_5016867497" description="Secreted protein" evidence="2">
    <location>
        <begin position="24"/>
        <end position="186"/>
    </location>
</feature>
<keyword evidence="1" id="KW-0472">Membrane</keyword>
<name>A0A368RX76_SETIT</name>
<proteinExistence type="predicted"/>
<evidence type="ECO:0000313" key="3">
    <source>
        <dbReference type="EMBL" id="RCV34807.1"/>
    </source>
</evidence>
<dbReference type="EMBL" id="CM003534">
    <property type="protein sequence ID" value="RCV34807.1"/>
    <property type="molecule type" value="Genomic_DNA"/>
</dbReference>
<reference evidence="3" key="1">
    <citation type="journal article" date="2012" name="Nat. Biotechnol.">
        <title>Reference genome sequence of the model plant Setaria.</title>
        <authorList>
            <person name="Bennetzen J.L."/>
            <person name="Schmutz J."/>
            <person name="Wang H."/>
            <person name="Percifield R."/>
            <person name="Hawkins J."/>
            <person name="Pontaroli A.C."/>
            <person name="Estep M."/>
            <person name="Feng L."/>
            <person name="Vaughn J.N."/>
            <person name="Grimwood J."/>
            <person name="Jenkins J."/>
            <person name="Barry K."/>
            <person name="Lindquist E."/>
            <person name="Hellsten U."/>
            <person name="Deshpande S."/>
            <person name="Wang X."/>
            <person name="Wu X."/>
            <person name="Mitros T."/>
            <person name="Triplett J."/>
            <person name="Yang X."/>
            <person name="Ye C.Y."/>
            <person name="Mauro-Herrera M."/>
            <person name="Wang L."/>
            <person name="Li P."/>
            <person name="Sharma M."/>
            <person name="Sharma R."/>
            <person name="Ronald P.C."/>
            <person name="Panaud O."/>
            <person name="Kellogg E.A."/>
            <person name="Brutnell T.P."/>
            <person name="Doust A.N."/>
            <person name="Tuskan G.A."/>
            <person name="Rokhsar D."/>
            <person name="Devos K.M."/>
        </authorList>
    </citation>
    <scope>NUCLEOTIDE SEQUENCE [LARGE SCALE GENOMIC DNA]</scope>
    <source>
        <strain evidence="3">Yugu1</strain>
    </source>
</reference>
<feature type="transmembrane region" description="Helical" evidence="1">
    <location>
        <begin position="88"/>
        <end position="105"/>
    </location>
</feature>
<evidence type="ECO:0000256" key="2">
    <source>
        <dbReference type="SAM" id="SignalP"/>
    </source>
</evidence>
<accession>A0A368RX76</accession>
<keyword evidence="1" id="KW-1133">Transmembrane helix</keyword>
<reference evidence="3" key="2">
    <citation type="submission" date="2015-07" db="EMBL/GenBank/DDBJ databases">
        <authorList>
            <person name="Noorani M."/>
        </authorList>
    </citation>
    <scope>NUCLEOTIDE SEQUENCE</scope>
    <source>
        <strain evidence="3">Yugu1</strain>
    </source>
</reference>
<evidence type="ECO:0000256" key="1">
    <source>
        <dbReference type="SAM" id="Phobius"/>
    </source>
</evidence>
<keyword evidence="2" id="KW-0732">Signal</keyword>
<protein>
    <recommendedName>
        <fullName evidence="4">Secreted protein</fullName>
    </recommendedName>
</protein>
<sequence>MHVRTQHTSILAFLICHSTTVHVAIDSLNVVRSPTYVVHGLVLFRSLQLTDRCFYRCRHLLAIVYMSCHVPTTYVRAFNQWIMIIKKITIRFAYVITVVTCTLFVRRRPARTGEHLDSEARHTYYQDPYPMPCSLPKRLQLLSILSTTSAARCSSERARGIELNQCGDRLIVACENLVICYCYLHT</sequence>
<gene>
    <name evidence="3" type="ORF">SETIT_7G188000v2</name>
</gene>
<dbReference type="AlphaFoldDB" id="A0A368RX76"/>
<keyword evidence="1" id="KW-0812">Transmembrane</keyword>